<evidence type="ECO:0000256" key="1">
    <source>
        <dbReference type="SAM" id="Phobius"/>
    </source>
</evidence>
<reference evidence="2" key="1">
    <citation type="journal article" date="2023" name="Comput. Struct. Biotechnol. J.">
        <title>Discovery of a novel marine Bacteroidetes with a rich repertoire of carbohydrate-active enzymes.</title>
        <authorList>
            <person name="Chen B."/>
            <person name="Liu G."/>
            <person name="Chen Q."/>
            <person name="Wang H."/>
            <person name="Liu L."/>
            <person name="Tang K."/>
        </authorList>
    </citation>
    <scope>NUCLEOTIDE SEQUENCE</scope>
    <source>
        <strain evidence="2">TK19036</strain>
    </source>
</reference>
<organism evidence="2">
    <name type="scientific">Roseihalotalea indica</name>
    <dbReference type="NCBI Taxonomy" id="2867963"/>
    <lineage>
        <taxon>Bacteria</taxon>
        <taxon>Pseudomonadati</taxon>
        <taxon>Bacteroidota</taxon>
        <taxon>Cytophagia</taxon>
        <taxon>Cytophagales</taxon>
        <taxon>Catalimonadaceae</taxon>
        <taxon>Roseihalotalea</taxon>
    </lineage>
</organism>
<feature type="transmembrane region" description="Helical" evidence="1">
    <location>
        <begin position="20"/>
        <end position="41"/>
    </location>
</feature>
<protein>
    <submittedName>
        <fullName evidence="2">Cell envelope integrity protein CreD</fullName>
    </submittedName>
</protein>
<sequence>MASPNRPLYERLNLWIRNSVTLRLISIGILVLLLLIPTAMIESLIHERSRYRQQAISNVSDLWSHAQTLGGPILTIPFRVSVLTNDNRREETTQYLHILPDSLNIQAEVSPETRSRGIYEAVVYQARLELSGTFTLPEWSSFGIDSSQLVRSEAALSVGIPDMRGINEAITVQWGASSHTFEPGVAAADVLPSGVQTRVPIAAESAPIPFRLSLDLNGSQSLQFLPMGRVTRVDVTSPWENPSFTGAFLPDEREVNNAGFSASWKVLHLNRNFPQVWKNGQYTFGLASAPSYEPYLDAYPMPRDVAASDNQYAFGVDLLQAVDTYQKSLRTVKYAIMFIALTFLIFFFTEIRHRNRIHPIQYILVGLALCLFFALLLAISEHLPFALSYIIASVATTALIGVYVRGVLKSDRITGLVVLLLLLMYGFIFILLQLQDFALLVGSIALFVILAIVMYLSRQIDWYAAANENIDDQ</sequence>
<keyword evidence="1" id="KW-0472">Membrane</keyword>
<feature type="transmembrane region" description="Helical" evidence="1">
    <location>
        <begin position="385"/>
        <end position="404"/>
    </location>
</feature>
<keyword evidence="1" id="KW-0812">Transmembrane</keyword>
<name>A0AA49GU08_9BACT</name>
<dbReference type="NCBIfam" id="NF008712">
    <property type="entry name" value="PRK11715.1-1"/>
    <property type="match status" value="1"/>
</dbReference>
<gene>
    <name evidence="2" type="primary">creD</name>
    <name evidence="2" type="ORF">K4G66_11575</name>
</gene>
<evidence type="ECO:0000313" key="2">
    <source>
        <dbReference type="EMBL" id="WKN39330.1"/>
    </source>
</evidence>
<reference evidence="2" key="2">
    <citation type="journal article" date="2024" name="Antonie Van Leeuwenhoek">
        <title>Roseihalotalea indica gen. nov., sp. nov., a halophilic Bacteroidetes from mesopelagic Southwest Indian Ocean with higher carbohydrate metabolic potential.</title>
        <authorList>
            <person name="Chen B."/>
            <person name="Zhang M."/>
            <person name="Lin D."/>
            <person name="Ye J."/>
            <person name="Tang K."/>
        </authorList>
    </citation>
    <scope>NUCLEOTIDE SEQUENCE</scope>
    <source>
        <strain evidence="2">TK19036</strain>
    </source>
</reference>
<feature type="transmembrane region" description="Helical" evidence="1">
    <location>
        <begin position="360"/>
        <end position="379"/>
    </location>
</feature>
<accession>A0AA49GU08</accession>
<feature type="transmembrane region" description="Helical" evidence="1">
    <location>
        <begin position="331"/>
        <end position="348"/>
    </location>
</feature>
<dbReference type="Pfam" id="PF06123">
    <property type="entry name" value="CreD"/>
    <property type="match status" value="1"/>
</dbReference>
<dbReference type="AlphaFoldDB" id="A0AA49GU08"/>
<dbReference type="PANTHER" id="PTHR30092">
    <property type="entry name" value="INNER MEMBRANE PROTEIN CRED"/>
    <property type="match status" value="1"/>
</dbReference>
<proteinExistence type="predicted"/>
<keyword evidence="1" id="KW-1133">Transmembrane helix</keyword>
<dbReference type="EMBL" id="CP120682">
    <property type="protein sequence ID" value="WKN39330.1"/>
    <property type="molecule type" value="Genomic_DNA"/>
</dbReference>
<feature type="transmembrane region" description="Helical" evidence="1">
    <location>
        <begin position="413"/>
        <end position="431"/>
    </location>
</feature>
<dbReference type="PANTHER" id="PTHR30092:SF0">
    <property type="entry name" value="INNER MEMBRANE PROTEIN CRED"/>
    <property type="match status" value="1"/>
</dbReference>
<feature type="transmembrane region" description="Helical" evidence="1">
    <location>
        <begin position="437"/>
        <end position="456"/>
    </location>
</feature>
<dbReference type="GO" id="GO:0005886">
    <property type="term" value="C:plasma membrane"/>
    <property type="evidence" value="ECO:0007669"/>
    <property type="project" value="TreeGrafter"/>
</dbReference>
<dbReference type="PIRSF" id="PIRSF004548">
    <property type="entry name" value="CreD"/>
    <property type="match status" value="1"/>
</dbReference>
<dbReference type="InterPro" id="IPR010364">
    <property type="entry name" value="Uncharacterised_IM_CreD"/>
</dbReference>